<dbReference type="RefSeq" id="XP_073558087.1">
    <property type="nucleotide sequence ID" value="XM_073703415.1"/>
</dbReference>
<evidence type="ECO:0000313" key="2">
    <source>
        <dbReference type="Proteomes" id="UP001642720"/>
    </source>
</evidence>
<comment type="caution">
    <text evidence="1">The sequence shown here is derived from an EMBL/GenBank/DDBJ whole genome shotgun (WGS) entry which is preliminary data.</text>
</comment>
<dbReference type="EMBL" id="PPTA01000008">
    <property type="protein sequence ID" value="TFB01886.1"/>
    <property type="molecule type" value="Genomic_DNA"/>
</dbReference>
<name>A0ABY2H288_9HYPO</name>
<dbReference type="GeneID" id="300577865"/>
<sequence length="138" mass="15409">MAGKASRKAQRSTAVLPEDNLQDTKSLVTRAWQHALTQSSPVPMGCAGTTPGQFVPEGIFARWYTETRTRQRSWSRSATTCSTAWTIVAERCQYSRRAMFHACLFSGPKRRTSNFESVPSVTATYARGHRERPPLDNG</sequence>
<reference evidence="1 2" key="1">
    <citation type="submission" date="2018-01" db="EMBL/GenBank/DDBJ databases">
        <title>Genome characterization of the sugarcane-associated fungus Trichoderma ghanense CCMA-1212 and their application in lignocelulose bioconversion.</title>
        <authorList>
            <person name="Steindorff A.S."/>
            <person name="Mendes T.D."/>
            <person name="Vilela E.S.D."/>
            <person name="Rodrigues D.S."/>
            <person name="Formighieri E.F."/>
            <person name="Melo I.S."/>
            <person name="Favaro L.C.L."/>
        </authorList>
    </citation>
    <scope>NUCLEOTIDE SEQUENCE [LARGE SCALE GENOMIC DNA]</scope>
    <source>
        <strain evidence="1 2">CCMA-1212</strain>
    </source>
</reference>
<organism evidence="1 2">
    <name type="scientific">Trichoderma ghanense</name>
    <dbReference type="NCBI Taxonomy" id="65468"/>
    <lineage>
        <taxon>Eukaryota</taxon>
        <taxon>Fungi</taxon>
        <taxon>Dikarya</taxon>
        <taxon>Ascomycota</taxon>
        <taxon>Pezizomycotina</taxon>
        <taxon>Sordariomycetes</taxon>
        <taxon>Hypocreomycetidae</taxon>
        <taxon>Hypocreales</taxon>
        <taxon>Hypocreaceae</taxon>
        <taxon>Trichoderma</taxon>
    </lineage>
</organism>
<keyword evidence="2" id="KW-1185">Reference proteome</keyword>
<evidence type="ECO:0000313" key="1">
    <source>
        <dbReference type="EMBL" id="TFB01886.1"/>
    </source>
</evidence>
<gene>
    <name evidence="1" type="ORF">CCMA1212_006179</name>
</gene>
<proteinExistence type="predicted"/>
<accession>A0ABY2H288</accession>
<protein>
    <submittedName>
        <fullName evidence="1">Uncharacterized protein</fullName>
    </submittedName>
</protein>
<dbReference type="Proteomes" id="UP001642720">
    <property type="component" value="Unassembled WGS sequence"/>
</dbReference>